<dbReference type="Proteomes" id="UP001529510">
    <property type="component" value="Unassembled WGS sequence"/>
</dbReference>
<reference evidence="2 3" key="1">
    <citation type="submission" date="2024-05" db="EMBL/GenBank/DDBJ databases">
        <title>Genome sequencing and assembly of Indian major carp, Cirrhinus mrigala (Hamilton, 1822).</title>
        <authorList>
            <person name="Mohindra V."/>
            <person name="Chowdhury L.M."/>
            <person name="Lal K."/>
            <person name="Jena J.K."/>
        </authorList>
    </citation>
    <scope>NUCLEOTIDE SEQUENCE [LARGE SCALE GENOMIC DNA]</scope>
    <source>
        <strain evidence="2">CM1030</strain>
        <tissue evidence="2">Blood</tissue>
    </source>
</reference>
<sequence length="88" mass="9148">SAGIPRLSSSALVSHQPSATSGLHSSGYTSSLSLCQAPPSLRFHLGPLSLQLHPGSSCFLLDSSLCCHHPGLYLSSSSCHPLSPSRHL</sequence>
<proteinExistence type="predicted"/>
<gene>
    <name evidence="2" type="ORF">M9458_039796</name>
</gene>
<keyword evidence="3" id="KW-1185">Reference proteome</keyword>
<protein>
    <submittedName>
        <fullName evidence="2">Uncharacterized protein</fullName>
    </submittedName>
</protein>
<name>A0ABD0NUB9_CIRMR</name>
<evidence type="ECO:0000256" key="1">
    <source>
        <dbReference type="SAM" id="MobiDB-lite"/>
    </source>
</evidence>
<feature type="non-terminal residue" evidence="2">
    <location>
        <position position="1"/>
    </location>
</feature>
<feature type="non-terminal residue" evidence="2">
    <location>
        <position position="88"/>
    </location>
</feature>
<organism evidence="2 3">
    <name type="scientific">Cirrhinus mrigala</name>
    <name type="common">Mrigala</name>
    <dbReference type="NCBI Taxonomy" id="683832"/>
    <lineage>
        <taxon>Eukaryota</taxon>
        <taxon>Metazoa</taxon>
        <taxon>Chordata</taxon>
        <taxon>Craniata</taxon>
        <taxon>Vertebrata</taxon>
        <taxon>Euteleostomi</taxon>
        <taxon>Actinopterygii</taxon>
        <taxon>Neopterygii</taxon>
        <taxon>Teleostei</taxon>
        <taxon>Ostariophysi</taxon>
        <taxon>Cypriniformes</taxon>
        <taxon>Cyprinidae</taxon>
        <taxon>Labeoninae</taxon>
        <taxon>Labeonini</taxon>
        <taxon>Cirrhinus</taxon>
    </lineage>
</organism>
<evidence type="ECO:0000313" key="2">
    <source>
        <dbReference type="EMBL" id="KAL0164043.1"/>
    </source>
</evidence>
<evidence type="ECO:0000313" key="3">
    <source>
        <dbReference type="Proteomes" id="UP001529510"/>
    </source>
</evidence>
<feature type="region of interest" description="Disordered" evidence="1">
    <location>
        <begin position="1"/>
        <end position="25"/>
    </location>
</feature>
<feature type="compositionally biased region" description="Polar residues" evidence="1">
    <location>
        <begin position="7"/>
        <end position="25"/>
    </location>
</feature>
<dbReference type="EMBL" id="JAMKFB020000020">
    <property type="protein sequence ID" value="KAL0164043.1"/>
    <property type="molecule type" value="Genomic_DNA"/>
</dbReference>
<accession>A0ABD0NUB9</accession>
<dbReference type="AlphaFoldDB" id="A0ABD0NUB9"/>
<comment type="caution">
    <text evidence="2">The sequence shown here is derived from an EMBL/GenBank/DDBJ whole genome shotgun (WGS) entry which is preliminary data.</text>
</comment>